<reference evidence="4" key="1">
    <citation type="submission" date="2012-12" db="EMBL/GenBank/DDBJ databases">
        <authorList>
            <person name="Hellsten U."/>
            <person name="Grimwood J."/>
            <person name="Chapman J.A."/>
            <person name="Shapiro H."/>
            <person name="Aerts A."/>
            <person name="Otillar R.P."/>
            <person name="Terry A.Y."/>
            <person name="Boore J.L."/>
            <person name="Simakov O."/>
            <person name="Marletaz F."/>
            <person name="Cho S.-J."/>
            <person name="Edsinger-Gonzales E."/>
            <person name="Havlak P."/>
            <person name="Kuo D.-H."/>
            <person name="Larsson T."/>
            <person name="Lv J."/>
            <person name="Arendt D."/>
            <person name="Savage R."/>
            <person name="Osoegawa K."/>
            <person name="de Jong P."/>
            <person name="Lindberg D.R."/>
            <person name="Seaver E.C."/>
            <person name="Weisblat D.A."/>
            <person name="Putnam N.H."/>
            <person name="Grigoriev I.V."/>
            <person name="Rokhsar D.S."/>
        </authorList>
    </citation>
    <scope>NUCLEOTIDE SEQUENCE</scope>
    <source>
        <strain evidence="4">I ESC-2004</strain>
    </source>
</reference>
<keyword evidence="1" id="KW-0812">Transmembrane</keyword>
<feature type="transmembrane region" description="Helical" evidence="1">
    <location>
        <begin position="163"/>
        <end position="182"/>
    </location>
</feature>
<dbReference type="EMBL" id="KB293927">
    <property type="protein sequence ID" value="ELU15190.1"/>
    <property type="molecule type" value="Genomic_DNA"/>
</dbReference>
<protein>
    <recommendedName>
        <fullName evidence="5">Transmembrane protein 164</fullName>
    </recommendedName>
</protein>
<feature type="transmembrane region" description="Helical" evidence="1">
    <location>
        <begin position="194"/>
        <end position="217"/>
    </location>
</feature>
<feature type="transmembrane region" description="Helical" evidence="1">
    <location>
        <begin position="42"/>
        <end position="60"/>
    </location>
</feature>
<dbReference type="PANTHER" id="PTHR20948">
    <property type="entry name" value="TRANSMEMBRANE PROTEIN 164"/>
    <property type="match status" value="1"/>
</dbReference>
<sequence length="287" mass="32566">MESSSWSNMLDWTYTGVDHSLPGNGGIECISFIPSKQKIIETAVFLALGFCEILIGLKFVSLSDIKTWKSKNSDPLGKRIFLLAHTLIFGIELGFKFSTRQMIWILNPCHVVTIIQIFLLAAPPSKLSAVVFRLHVHGLSGAIIAMLFPVVNTRLLPFETEVYYIQHLLIIIIPYYLMRQGGAYTTEPVMDYSWCLLMMGMLFVYHWALLQGLAILSLVNLNNMVCPAVSDPFHGRWYRVCAVVHQTATVLIVGKLYSWICRLFVPKHRLEFAEEDDEIPNGHCKSR</sequence>
<dbReference type="OrthoDB" id="17328at2759"/>
<evidence type="ECO:0000256" key="1">
    <source>
        <dbReference type="SAM" id="Phobius"/>
    </source>
</evidence>
<evidence type="ECO:0008006" key="5">
    <source>
        <dbReference type="Google" id="ProtNLM"/>
    </source>
</evidence>
<dbReference type="FunCoup" id="R7VHP3">
    <property type="interactions" value="98"/>
</dbReference>
<evidence type="ECO:0000313" key="2">
    <source>
        <dbReference type="EMBL" id="ELU15190.1"/>
    </source>
</evidence>
<reference evidence="2 4" key="2">
    <citation type="journal article" date="2013" name="Nature">
        <title>Insights into bilaterian evolution from three spiralian genomes.</title>
        <authorList>
            <person name="Simakov O."/>
            <person name="Marletaz F."/>
            <person name="Cho S.J."/>
            <person name="Edsinger-Gonzales E."/>
            <person name="Havlak P."/>
            <person name="Hellsten U."/>
            <person name="Kuo D.H."/>
            <person name="Larsson T."/>
            <person name="Lv J."/>
            <person name="Arendt D."/>
            <person name="Savage R."/>
            <person name="Osoegawa K."/>
            <person name="de Jong P."/>
            <person name="Grimwood J."/>
            <person name="Chapman J.A."/>
            <person name="Shapiro H."/>
            <person name="Aerts A."/>
            <person name="Otillar R.P."/>
            <person name="Terry A.Y."/>
            <person name="Boore J.L."/>
            <person name="Grigoriev I.V."/>
            <person name="Lindberg D.R."/>
            <person name="Seaver E.C."/>
            <person name="Weisblat D.A."/>
            <person name="Putnam N.H."/>
            <person name="Rokhsar D.S."/>
        </authorList>
    </citation>
    <scope>NUCLEOTIDE SEQUENCE</scope>
    <source>
        <strain evidence="2 4">I ESC-2004</strain>
    </source>
</reference>
<keyword evidence="1" id="KW-0472">Membrane</keyword>
<evidence type="ECO:0000313" key="4">
    <source>
        <dbReference type="Proteomes" id="UP000014760"/>
    </source>
</evidence>
<name>R7VHP3_CAPTE</name>
<dbReference type="EnsemblMetazoa" id="CapteT93026">
    <property type="protein sequence ID" value="CapteP93026"/>
    <property type="gene ID" value="CapteG93026"/>
</dbReference>
<evidence type="ECO:0000313" key="3">
    <source>
        <dbReference type="EnsemblMetazoa" id="CapteP93026"/>
    </source>
</evidence>
<organism evidence="2">
    <name type="scientific">Capitella teleta</name>
    <name type="common">Polychaete worm</name>
    <dbReference type="NCBI Taxonomy" id="283909"/>
    <lineage>
        <taxon>Eukaryota</taxon>
        <taxon>Metazoa</taxon>
        <taxon>Spiralia</taxon>
        <taxon>Lophotrochozoa</taxon>
        <taxon>Annelida</taxon>
        <taxon>Polychaeta</taxon>
        <taxon>Sedentaria</taxon>
        <taxon>Scolecida</taxon>
        <taxon>Capitellidae</taxon>
        <taxon>Capitella</taxon>
    </lineage>
</organism>
<dbReference type="InterPro" id="IPR026508">
    <property type="entry name" value="TMEM164"/>
</dbReference>
<feature type="transmembrane region" description="Helical" evidence="1">
    <location>
        <begin position="103"/>
        <end position="122"/>
    </location>
</feature>
<dbReference type="Pfam" id="PF14808">
    <property type="entry name" value="TMEM164"/>
    <property type="match status" value="1"/>
</dbReference>
<reference evidence="3" key="3">
    <citation type="submission" date="2015-06" db="UniProtKB">
        <authorList>
            <consortium name="EnsemblMetazoa"/>
        </authorList>
    </citation>
    <scope>IDENTIFICATION</scope>
</reference>
<keyword evidence="1" id="KW-1133">Transmembrane helix</keyword>
<dbReference type="HOGENOM" id="CLU_072415_0_0_1"/>
<feature type="transmembrane region" description="Helical" evidence="1">
    <location>
        <begin position="134"/>
        <end position="151"/>
    </location>
</feature>
<dbReference type="OMA" id="TMSRYSL"/>
<proteinExistence type="predicted"/>
<dbReference type="Proteomes" id="UP000014760">
    <property type="component" value="Unassembled WGS sequence"/>
</dbReference>
<accession>R7VHP3</accession>
<dbReference type="PANTHER" id="PTHR20948:SF2">
    <property type="entry name" value="TRANSMEMBRANE PROTEIN 164"/>
    <property type="match status" value="1"/>
</dbReference>
<dbReference type="AlphaFoldDB" id="R7VHP3"/>
<dbReference type="STRING" id="283909.R7VHP3"/>
<gene>
    <name evidence="2" type="ORF">CAPTEDRAFT_93026</name>
</gene>
<dbReference type="EMBL" id="AMQN01004592">
    <property type="status" value="NOT_ANNOTATED_CDS"/>
    <property type="molecule type" value="Genomic_DNA"/>
</dbReference>
<keyword evidence="4" id="KW-1185">Reference proteome</keyword>